<accession>A0A1T4QRW8</accession>
<protein>
    <submittedName>
        <fullName evidence="1">Uncharacterized protein</fullName>
    </submittedName>
</protein>
<dbReference type="EMBL" id="FUWZ01000002">
    <property type="protein sequence ID" value="SKA06416.1"/>
    <property type="molecule type" value="Genomic_DNA"/>
</dbReference>
<keyword evidence="2" id="KW-1185">Reference proteome</keyword>
<name>A0A1T4QRW8_9BACT</name>
<sequence length="91" mass="10131">MKIIRRNTVVNAMLEHSGHRTKTTTVRIMLAPDEIPASYIQTDTFMVYHSWGHPAGITSVTPSNYKQLIGRPVEITYMADSGFVIALTIPA</sequence>
<organism evidence="1 2">
    <name type="scientific">Chitinophaga eiseniae</name>
    <dbReference type="NCBI Taxonomy" id="634771"/>
    <lineage>
        <taxon>Bacteria</taxon>
        <taxon>Pseudomonadati</taxon>
        <taxon>Bacteroidota</taxon>
        <taxon>Chitinophagia</taxon>
        <taxon>Chitinophagales</taxon>
        <taxon>Chitinophagaceae</taxon>
        <taxon>Chitinophaga</taxon>
    </lineage>
</organism>
<dbReference type="AlphaFoldDB" id="A0A1T4QRW8"/>
<evidence type="ECO:0000313" key="1">
    <source>
        <dbReference type="EMBL" id="SKA06416.1"/>
    </source>
</evidence>
<proteinExistence type="predicted"/>
<dbReference type="Proteomes" id="UP000190367">
    <property type="component" value="Unassembled WGS sequence"/>
</dbReference>
<evidence type="ECO:0000313" key="2">
    <source>
        <dbReference type="Proteomes" id="UP000190367"/>
    </source>
</evidence>
<dbReference type="STRING" id="634771.SAMN04488128_102552"/>
<reference evidence="2" key="1">
    <citation type="submission" date="2017-02" db="EMBL/GenBank/DDBJ databases">
        <authorList>
            <person name="Varghese N."/>
            <person name="Submissions S."/>
        </authorList>
    </citation>
    <scope>NUCLEOTIDE SEQUENCE [LARGE SCALE GENOMIC DNA]</scope>
    <source>
        <strain evidence="2">DSM 22224</strain>
    </source>
</reference>
<gene>
    <name evidence="1" type="ORF">SAMN04488128_102552</name>
</gene>